<name>A0ABN0JG11_9GAMM</name>
<gene>
    <name evidence="2" type="ORF">F993_01475</name>
</gene>
<keyword evidence="3" id="KW-1185">Reference proteome</keyword>
<dbReference type="InterPro" id="IPR005135">
    <property type="entry name" value="Endo/exonuclease/phosphatase"/>
</dbReference>
<evidence type="ECO:0000259" key="1">
    <source>
        <dbReference type="Pfam" id="PF19580"/>
    </source>
</evidence>
<comment type="caution">
    <text evidence="2">The sequence shown here is derived from an EMBL/GenBank/DDBJ whole genome shotgun (WGS) entry which is preliminary data.</text>
</comment>
<sequence length="319" mass="36869">MKWKTLTSMNKLELSIIFWNCGVSPTRGAPKDASKYQLATQLIYNMMVSDIDVICLVEVSKEFNNFLMWIINLMKLQYSLIDGTTKISRTRFDSCVIYKSSVFSKTRDIAVIKDEIPGATIKAGQVFFLQIADKELNFLVSHWPSQLNNQVLQREGAAKAVRKWIDDTRNSNILENLIFLGDYNSTPYSIEIKEILMSSYSKEHCIKHSDFNILYNPSWKLIYDVHSYHSGCIILDKFLANEPGTHYFPQNLKEEWHVYDQVLFPSSFVMGQKNTWSYIDHSLNVIKLGVSQNLSVWQSNNFDHLPVSLKLRSIISNVR</sequence>
<dbReference type="Proteomes" id="UP000013034">
    <property type="component" value="Unassembled WGS sequence"/>
</dbReference>
<dbReference type="EMBL" id="APOI01000014">
    <property type="protein sequence ID" value="ENU24159.1"/>
    <property type="molecule type" value="Genomic_DNA"/>
</dbReference>
<feature type="domain" description="Endonuclease/exonuclease/phosphatase" evidence="1">
    <location>
        <begin position="53"/>
        <end position="285"/>
    </location>
</feature>
<accession>A0ABN0JG11</accession>
<evidence type="ECO:0000313" key="2">
    <source>
        <dbReference type="EMBL" id="ENU24159.1"/>
    </source>
</evidence>
<dbReference type="Gene3D" id="3.60.10.10">
    <property type="entry name" value="Endonuclease/exonuclease/phosphatase"/>
    <property type="match status" value="1"/>
</dbReference>
<dbReference type="RefSeq" id="WP_004653604.1">
    <property type="nucleotide sequence ID" value="NZ_KB849179.1"/>
</dbReference>
<dbReference type="Pfam" id="PF19580">
    <property type="entry name" value="Exo_endo_phos_3"/>
    <property type="match status" value="1"/>
</dbReference>
<reference evidence="2 3" key="1">
    <citation type="submission" date="2013-02" db="EMBL/GenBank/DDBJ databases">
        <title>The Genome Sequence of Acinetobacter sp. NIPH 809.</title>
        <authorList>
            <consortium name="The Broad Institute Genome Sequencing Platform"/>
            <consortium name="The Broad Institute Genome Sequencing Center for Infectious Disease"/>
            <person name="Cerqueira G."/>
            <person name="Feldgarden M."/>
            <person name="Courvalin P."/>
            <person name="Perichon B."/>
            <person name="Grillot-Courvalin C."/>
            <person name="Clermont D."/>
            <person name="Rocha E."/>
            <person name="Yoon E.-J."/>
            <person name="Nemec A."/>
            <person name="Walker B."/>
            <person name="Young S.K."/>
            <person name="Zeng Q."/>
            <person name="Gargeya S."/>
            <person name="Fitzgerald M."/>
            <person name="Haas B."/>
            <person name="Abouelleil A."/>
            <person name="Alvarado L."/>
            <person name="Arachchi H.M."/>
            <person name="Berlin A.M."/>
            <person name="Chapman S.B."/>
            <person name="Dewar J."/>
            <person name="Goldberg J."/>
            <person name="Griggs A."/>
            <person name="Gujja S."/>
            <person name="Hansen M."/>
            <person name="Howarth C."/>
            <person name="Imamovic A."/>
            <person name="Larimer J."/>
            <person name="McCowan C."/>
            <person name="Murphy C."/>
            <person name="Neiman D."/>
            <person name="Pearson M."/>
            <person name="Priest M."/>
            <person name="Roberts A."/>
            <person name="Saif S."/>
            <person name="Shea T."/>
            <person name="Sisk P."/>
            <person name="Sykes S."/>
            <person name="Wortman J."/>
            <person name="Nusbaum C."/>
            <person name="Birren B."/>
        </authorList>
    </citation>
    <scope>NUCLEOTIDE SEQUENCE [LARGE SCALE GENOMIC DNA]</scope>
    <source>
        <strain evidence="2 3">NIPH 809</strain>
    </source>
</reference>
<organism evidence="2 3">
    <name type="scientific">Acinetobacter proteolyticus</name>
    <dbReference type="NCBI Taxonomy" id="1776741"/>
    <lineage>
        <taxon>Bacteria</taxon>
        <taxon>Pseudomonadati</taxon>
        <taxon>Pseudomonadota</taxon>
        <taxon>Gammaproteobacteria</taxon>
        <taxon>Moraxellales</taxon>
        <taxon>Moraxellaceae</taxon>
        <taxon>Acinetobacter</taxon>
    </lineage>
</organism>
<evidence type="ECO:0000313" key="3">
    <source>
        <dbReference type="Proteomes" id="UP000013034"/>
    </source>
</evidence>
<protein>
    <recommendedName>
        <fullName evidence="1">Endonuclease/exonuclease/phosphatase domain-containing protein</fullName>
    </recommendedName>
</protein>
<dbReference type="InterPro" id="IPR036691">
    <property type="entry name" value="Endo/exonu/phosph_ase_sf"/>
</dbReference>
<dbReference type="SUPFAM" id="SSF56219">
    <property type="entry name" value="DNase I-like"/>
    <property type="match status" value="1"/>
</dbReference>
<proteinExistence type="predicted"/>